<dbReference type="EMBL" id="JAFNAA010000015">
    <property type="protein sequence ID" value="MBO1109139.1"/>
    <property type="molecule type" value="Genomic_DNA"/>
</dbReference>
<proteinExistence type="predicted"/>
<keyword evidence="1" id="KW-0732">Signal</keyword>
<evidence type="ECO:0000313" key="3">
    <source>
        <dbReference type="Proteomes" id="UP000664658"/>
    </source>
</evidence>
<evidence type="ECO:0000256" key="1">
    <source>
        <dbReference type="SAM" id="SignalP"/>
    </source>
</evidence>
<accession>A0A8I1W786</accession>
<dbReference type="Proteomes" id="UP000664658">
    <property type="component" value="Unassembled WGS sequence"/>
</dbReference>
<name>A0A8I1W786_PLESH</name>
<dbReference type="InterPro" id="IPR005297">
    <property type="entry name" value="Lipoprotein_repeat"/>
</dbReference>
<reference evidence="2" key="1">
    <citation type="submission" date="2021-03" db="EMBL/GenBank/DDBJ databases">
        <title>Plesiomonas shigelloides zfcc0051, isolated from zebrafish feces.</title>
        <authorList>
            <person name="Vanderhoek Z."/>
            <person name="Gaulke C."/>
        </authorList>
    </citation>
    <scope>NUCLEOTIDE SEQUENCE</scope>
    <source>
        <strain evidence="2">Zfcc0051</strain>
    </source>
</reference>
<dbReference type="GO" id="GO:0043448">
    <property type="term" value="P:alkane catabolic process"/>
    <property type="evidence" value="ECO:0007669"/>
    <property type="project" value="TreeGrafter"/>
</dbReference>
<dbReference type="PANTHER" id="PTHR39335">
    <property type="entry name" value="BLL4220 PROTEIN"/>
    <property type="match status" value="1"/>
</dbReference>
<evidence type="ECO:0000313" key="2">
    <source>
        <dbReference type="EMBL" id="MBO1109139.1"/>
    </source>
</evidence>
<sequence length="125" mass="13618">MKYLMVMILALFWSLTGVAHAGYGVTKPAYAENGMMVSATGMTLYTFDKDKPGASTCVDACAAIWPPYLAATGSKSVGDFTLVARGDGKYQWAYKGKPLYLYAQDKAKGDKSGDKVKEVWHIVPY</sequence>
<feature type="signal peptide" evidence="1">
    <location>
        <begin position="1"/>
        <end position="21"/>
    </location>
</feature>
<dbReference type="RefSeq" id="WP_152108768.1">
    <property type="nucleotide sequence ID" value="NZ_JAFNAA010000015.1"/>
</dbReference>
<protein>
    <recommendedName>
        <fullName evidence="4">Lipoprotein with Yx(FWY)xxD motif</fullName>
    </recommendedName>
</protein>
<feature type="chain" id="PRO_5034363369" description="Lipoprotein with Yx(FWY)xxD motif" evidence="1">
    <location>
        <begin position="22"/>
        <end position="125"/>
    </location>
</feature>
<dbReference type="InterPro" id="IPR014558">
    <property type="entry name" value="UCP029720"/>
</dbReference>
<comment type="caution">
    <text evidence="2">The sequence shown here is derived from an EMBL/GenBank/DDBJ whole genome shotgun (WGS) entry which is preliminary data.</text>
</comment>
<organism evidence="2 3">
    <name type="scientific">Plesiomonas shigelloides</name>
    <name type="common">Aeromonas shigelloides</name>
    <dbReference type="NCBI Taxonomy" id="703"/>
    <lineage>
        <taxon>Bacteria</taxon>
        <taxon>Pseudomonadati</taxon>
        <taxon>Pseudomonadota</taxon>
        <taxon>Gammaproteobacteria</taxon>
        <taxon>Enterobacterales</taxon>
        <taxon>Enterobacteriaceae</taxon>
        <taxon>Plesiomonas</taxon>
    </lineage>
</organism>
<gene>
    <name evidence="2" type="ORF">J2R62_13135</name>
</gene>
<dbReference type="PIRSF" id="PIRSF029720">
    <property type="entry name" value="UCP029720"/>
    <property type="match status" value="1"/>
</dbReference>
<evidence type="ECO:0008006" key="4">
    <source>
        <dbReference type="Google" id="ProtNLM"/>
    </source>
</evidence>
<dbReference type="AlphaFoldDB" id="A0A8I1W786"/>
<dbReference type="Pfam" id="PF03640">
    <property type="entry name" value="Lipoprotein_15"/>
    <property type="match status" value="2"/>
</dbReference>
<dbReference type="PANTHER" id="PTHR39335:SF1">
    <property type="entry name" value="BLL4220 PROTEIN"/>
    <property type="match status" value="1"/>
</dbReference>